<dbReference type="AlphaFoldDB" id="R7UNU8"/>
<gene>
    <name evidence="2" type="ORF">CAPTEDRAFT_209867</name>
</gene>
<dbReference type="EMBL" id="KB299519">
    <property type="protein sequence ID" value="ELU07900.1"/>
    <property type="molecule type" value="Genomic_DNA"/>
</dbReference>
<reference evidence="3" key="3">
    <citation type="submission" date="2015-06" db="UniProtKB">
        <authorList>
            <consortium name="EnsemblMetazoa"/>
        </authorList>
    </citation>
    <scope>IDENTIFICATION</scope>
</reference>
<dbReference type="EnsemblMetazoa" id="CapteT209867">
    <property type="protein sequence ID" value="CapteP209867"/>
    <property type="gene ID" value="CapteG209867"/>
</dbReference>
<keyword evidence="4" id="KW-1185">Reference proteome</keyword>
<dbReference type="EMBL" id="AMQN01006903">
    <property type="status" value="NOT_ANNOTATED_CDS"/>
    <property type="molecule type" value="Genomic_DNA"/>
</dbReference>
<accession>R7UNU8</accession>
<feature type="region of interest" description="Disordered" evidence="1">
    <location>
        <begin position="77"/>
        <end position="145"/>
    </location>
</feature>
<name>R7UNU8_CAPTE</name>
<evidence type="ECO:0000313" key="4">
    <source>
        <dbReference type="Proteomes" id="UP000014760"/>
    </source>
</evidence>
<evidence type="ECO:0000313" key="2">
    <source>
        <dbReference type="EMBL" id="ELU07900.1"/>
    </source>
</evidence>
<feature type="compositionally biased region" description="Basic and acidic residues" evidence="1">
    <location>
        <begin position="84"/>
        <end position="96"/>
    </location>
</feature>
<proteinExistence type="predicted"/>
<evidence type="ECO:0000256" key="1">
    <source>
        <dbReference type="SAM" id="MobiDB-lite"/>
    </source>
</evidence>
<organism evidence="2">
    <name type="scientific">Capitella teleta</name>
    <name type="common">Polychaete worm</name>
    <dbReference type="NCBI Taxonomy" id="283909"/>
    <lineage>
        <taxon>Eukaryota</taxon>
        <taxon>Metazoa</taxon>
        <taxon>Spiralia</taxon>
        <taxon>Lophotrochozoa</taxon>
        <taxon>Annelida</taxon>
        <taxon>Polychaeta</taxon>
        <taxon>Sedentaria</taxon>
        <taxon>Scolecida</taxon>
        <taxon>Capitellidae</taxon>
        <taxon>Capitella</taxon>
    </lineage>
</organism>
<dbReference type="Proteomes" id="UP000014760">
    <property type="component" value="Unassembled WGS sequence"/>
</dbReference>
<reference evidence="2 4" key="2">
    <citation type="journal article" date="2013" name="Nature">
        <title>Insights into bilaterian evolution from three spiralian genomes.</title>
        <authorList>
            <person name="Simakov O."/>
            <person name="Marletaz F."/>
            <person name="Cho S.J."/>
            <person name="Edsinger-Gonzales E."/>
            <person name="Havlak P."/>
            <person name="Hellsten U."/>
            <person name="Kuo D.H."/>
            <person name="Larsson T."/>
            <person name="Lv J."/>
            <person name="Arendt D."/>
            <person name="Savage R."/>
            <person name="Osoegawa K."/>
            <person name="de Jong P."/>
            <person name="Grimwood J."/>
            <person name="Chapman J.A."/>
            <person name="Shapiro H."/>
            <person name="Aerts A."/>
            <person name="Otillar R.P."/>
            <person name="Terry A.Y."/>
            <person name="Boore J.L."/>
            <person name="Grigoriev I.V."/>
            <person name="Lindberg D.R."/>
            <person name="Seaver E.C."/>
            <person name="Weisblat D.A."/>
            <person name="Putnam N.H."/>
            <person name="Rokhsar D.S."/>
        </authorList>
    </citation>
    <scope>NUCLEOTIDE SEQUENCE</scope>
    <source>
        <strain evidence="2 4">I ESC-2004</strain>
    </source>
</reference>
<sequence>MIALYQNSSRAASKQLPRNLTLSLALVCHHNDPPYLACYYQNYFIAEEDNYIDDEAFKDISDNESLVKSTSHWYAQSQLQSKGGEAKRPRTEEIDFSHVNSKILDEDSPSSGGDKKSVARGAQHRSTAVSAAIRSPPNCPNGVFG</sequence>
<dbReference type="HOGENOM" id="CLU_1788667_0_0_1"/>
<evidence type="ECO:0000313" key="3">
    <source>
        <dbReference type="EnsemblMetazoa" id="CapteP209867"/>
    </source>
</evidence>
<reference evidence="4" key="1">
    <citation type="submission" date="2012-12" db="EMBL/GenBank/DDBJ databases">
        <authorList>
            <person name="Hellsten U."/>
            <person name="Grimwood J."/>
            <person name="Chapman J.A."/>
            <person name="Shapiro H."/>
            <person name="Aerts A."/>
            <person name="Otillar R.P."/>
            <person name="Terry A.Y."/>
            <person name="Boore J.L."/>
            <person name="Simakov O."/>
            <person name="Marletaz F."/>
            <person name="Cho S.-J."/>
            <person name="Edsinger-Gonzales E."/>
            <person name="Havlak P."/>
            <person name="Kuo D.-H."/>
            <person name="Larsson T."/>
            <person name="Lv J."/>
            <person name="Arendt D."/>
            <person name="Savage R."/>
            <person name="Osoegawa K."/>
            <person name="de Jong P."/>
            <person name="Lindberg D.R."/>
            <person name="Seaver E.C."/>
            <person name="Weisblat D.A."/>
            <person name="Putnam N.H."/>
            <person name="Grigoriev I.V."/>
            <person name="Rokhsar D.S."/>
        </authorList>
    </citation>
    <scope>NUCLEOTIDE SEQUENCE</scope>
    <source>
        <strain evidence="4">I ESC-2004</strain>
    </source>
</reference>
<protein>
    <submittedName>
        <fullName evidence="2 3">Uncharacterized protein</fullName>
    </submittedName>
</protein>